<dbReference type="PANTHER" id="PTHR22916">
    <property type="entry name" value="GLYCOSYLTRANSFERASE"/>
    <property type="match status" value="1"/>
</dbReference>
<dbReference type="InterPro" id="IPR001173">
    <property type="entry name" value="Glyco_trans_2-like"/>
</dbReference>
<keyword evidence="1" id="KW-0328">Glycosyltransferase</keyword>
<keyword evidence="2 5" id="KW-0808">Transferase</keyword>
<dbReference type="AlphaFoldDB" id="A0A0B3WK84"/>
<dbReference type="KEGG" id="ftc:DA46_1327"/>
<evidence type="ECO:0000259" key="3">
    <source>
        <dbReference type="Pfam" id="PF00535"/>
    </source>
</evidence>
<evidence type="ECO:0000313" key="4">
    <source>
        <dbReference type="EMBL" id="NDR88884.1"/>
    </source>
</evidence>
<reference evidence="5" key="2">
    <citation type="submission" date="2020-02" db="EMBL/GenBank/DDBJ databases">
        <title>Using affinity propagation clustering for identifying bacterial clades and subclades with whole-genome sequences of Francisella tularensis.</title>
        <authorList>
            <person name="Homeier-Bachmann T."/>
            <person name="Abdel-Glil M.Y."/>
            <person name="Hackbart A."/>
            <person name="Hotzel H."/>
            <person name="Tomaso H."/>
        </authorList>
    </citation>
    <scope>NUCLEOTIDE SEQUENCE</scope>
    <source>
        <strain evidence="5">15T0085</strain>
        <strain evidence="4">17T1429</strain>
    </source>
</reference>
<gene>
    <name evidence="5" type="ORF">FWI86_02410</name>
    <name evidence="4" type="ORF">FWJ04_04225</name>
</gene>
<evidence type="ECO:0000256" key="1">
    <source>
        <dbReference type="ARBA" id="ARBA00022676"/>
    </source>
</evidence>
<organism evidence="5">
    <name type="scientific">Francisella tularensis subsp. holarctica</name>
    <dbReference type="NCBI Taxonomy" id="119857"/>
    <lineage>
        <taxon>Bacteria</taxon>
        <taxon>Pseudomonadati</taxon>
        <taxon>Pseudomonadota</taxon>
        <taxon>Gammaproteobacteria</taxon>
        <taxon>Thiotrichales</taxon>
        <taxon>Francisellaceae</taxon>
        <taxon>Francisella</taxon>
    </lineage>
</organism>
<dbReference type="RefSeq" id="WP_003016702.1">
    <property type="nucleotide sequence ID" value="NZ_CP009693.1"/>
</dbReference>
<name>A0A0B3WK84_FRATU</name>
<reference evidence="5" key="1">
    <citation type="submission" date="2019-08" db="EMBL/GenBank/DDBJ databases">
        <authorList>
            <person name="Busch A."/>
        </authorList>
    </citation>
    <scope>NUCLEOTIDE SEQUENCE</scope>
    <source>
        <strain evidence="5">15T0085</strain>
        <strain evidence="4">17T1429</strain>
    </source>
</reference>
<dbReference type="HOGENOM" id="CLU_025996_25_1_6"/>
<dbReference type="CDD" id="cd00761">
    <property type="entry name" value="Glyco_tranf_GTA_type"/>
    <property type="match status" value="1"/>
</dbReference>
<dbReference type="KEGG" id="ftv:CH67_1821"/>
<dbReference type="OMA" id="EFHQKLF"/>
<evidence type="ECO:0000313" key="5">
    <source>
        <dbReference type="EMBL" id="NDS67972.1"/>
    </source>
</evidence>
<accession>A0A0B3WK84</accession>
<dbReference type="PANTHER" id="PTHR22916:SF51">
    <property type="entry name" value="GLYCOSYLTRANSFERASE EPSH-RELATED"/>
    <property type="match status" value="1"/>
</dbReference>
<dbReference type="GO" id="GO:0016758">
    <property type="term" value="F:hexosyltransferase activity"/>
    <property type="evidence" value="ECO:0007669"/>
    <property type="project" value="UniProtKB-ARBA"/>
</dbReference>
<dbReference type="EMBL" id="JAAGJP010000010">
    <property type="protein sequence ID" value="NDS67972.1"/>
    <property type="molecule type" value="Genomic_DNA"/>
</dbReference>
<dbReference type="eggNOG" id="COG1216">
    <property type="taxonomic scope" value="Bacteria"/>
</dbReference>
<dbReference type="SUPFAM" id="SSF53448">
    <property type="entry name" value="Nucleotide-diphospho-sugar transferases"/>
    <property type="match status" value="1"/>
</dbReference>
<dbReference type="InterPro" id="IPR029044">
    <property type="entry name" value="Nucleotide-diphossugar_trans"/>
</dbReference>
<evidence type="ECO:0000256" key="2">
    <source>
        <dbReference type="ARBA" id="ARBA00022679"/>
    </source>
</evidence>
<proteinExistence type="predicted"/>
<dbReference type="Pfam" id="PF00535">
    <property type="entry name" value="Glycos_transf_2"/>
    <property type="match status" value="1"/>
</dbReference>
<dbReference type="EMBL" id="JAAGKH010000024">
    <property type="protein sequence ID" value="NDR88884.1"/>
    <property type="molecule type" value="Genomic_DNA"/>
</dbReference>
<protein>
    <submittedName>
        <fullName evidence="5">Glycosyltransferase family 2 protein</fullName>
    </submittedName>
</protein>
<sequence length="335" mass="38894">MYNLNYKQLISIIIPIYNTQQYLSRCLESVINQTYKNLEIILINDGSTDNSLSICQKYKSKDSRIVLLNQQNSGQALARNNALDIAKGDYIAFIDSDDWVSLDYIQALYNHVFSYSADIAISAMVGCNKQIKAAEIIPSNINIFDNNDAIIKAFLSKQLSSMACGSLIKRKLLDKQRFRNFIAYEDLDFFYKIYSQAQIIVKDNNVRYFYYQRDDGIMGANRLNFSLQHLQALKSVTTYYERFFIEKYPQLGSLIYMNILRHLVDNFSEAAVRKNVLAKDVLLLYKTLYLNCISRGFKLSLPYKLFFYFPNLVAKCYLKAKKIKLSLKEKRITKS</sequence>
<dbReference type="KEGG" id="ftz:CH68_1551"/>
<feature type="domain" description="Glycosyltransferase 2-like" evidence="3">
    <location>
        <begin position="11"/>
        <end position="173"/>
    </location>
</feature>
<comment type="caution">
    <text evidence="5">The sequence shown here is derived from an EMBL/GenBank/DDBJ whole genome shotgun (WGS) entry which is preliminary data.</text>
</comment>
<dbReference type="Gene3D" id="3.90.550.10">
    <property type="entry name" value="Spore Coat Polysaccharide Biosynthesis Protein SpsA, Chain A"/>
    <property type="match status" value="1"/>
</dbReference>